<keyword evidence="2" id="KW-0436">Ligase</keyword>
<gene>
    <name evidence="2" type="ORF">AVDCRST_MAG68-1319</name>
</gene>
<sequence>MAQEGGLWTKWSKWRSVRCPASRTDVAAAPEFRPMLATLARALPAGGEWTFEPKYDGIRAIAIVTAGAVLLLTRNGNDKAPQFPELVKALRELRERHGADLVLDGEIVALRAGLVVRFEALAGRMHTENPRAVARLSREQPAA</sequence>
<organism evidence="2">
    <name type="scientific">uncultured Gemmatimonadota bacterium</name>
    <dbReference type="NCBI Taxonomy" id="203437"/>
    <lineage>
        <taxon>Bacteria</taxon>
        <taxon>Pseudomonadati</taxon>
        <taxon>Gemmatimonadota</taxon>
        <taxon>environmental samples</taxon>
    </lineage>
</organism>
<dbReference type="InterPro" id="IPR012310">
    <property type="entry name" value="DNA_ligase_ATP-dep_cent"/>
</dbReference>
<dbReference type="GO" id="GO:0003910">
    <property type="term" value="F:DNA ligase (ATP) activity"/>
    <property type="evidence" value="ECO:0007669"/>
    <property type="project" value="InterPro"/>
</dbReference>
<proteinExistence type="predicted"/>
<protein>
    <submittedName>
        <fullName evidence="2">DNA_ligase_IV_Ku-like</fullName>
    </submittedName>
</protein>
<evidence type="ECO:0000313" key="2">
    <source>
        <dbReference type="EMBL" id="CAA9310420.1"/>
    </source>
</evidence>
<feature type="domain" description="ATP-dependent DNA ligase family profile" evidence="1">
    <location>
        <begin position="34"/>
        <end position="128"/>
    </location>
</feature>
<dbReference type="Pfam" id="PF01068">
    <property type="entry name" value="DNA_ligase_A_M"/>
    <property type="match status" value="1"/>
</dbReference>
<name>A0A6J4KMZ1_9BACT</name>
<accession>A0A6J4KMZ1</accession>
<reference evidence="2" key="1">
    <citation type="submission" date="2020-02" db="EMBL/GenBank/DDBJ databases">
        <authorList>
            <person name="Meier V. D."/>
        </authorList>
    </citation>
    <scope>NUCLEOTIDE SEQUENCE</scope>
    <source>
        <strain evidence="2">AVDCRST_MAG68</strain>
    </source>
</reference>
<dbReference type="SUPFAM" id="SSF56091">
    <property type="entry name" value="DNA ligase/mRNA capping enzyme, catalytic domain"/>
    <property type="match status" value="1"/>
</dbReference>
<dbReference type="PROSITE" id="PS00697">
    <property type="entry name" value="DNA_LIGASE_A1"/>
    <property type="match status" value="1"/>
</dbReference>
<evidence type="ECO:0000259" key="1">
    <source>
        <dbReference type="Pfam" id="PF01068"/>
    </source>
</evidence>
<dbReference type="EMBL" id="CADCTW010000066">
    <property type="protein sequence ID" value="CAA9310420.1"/>
    <property type="molecule type" value="Genomic_DNA"/>
</dbReference>
<dbReference type="Gene3D" id="3.30.470.30">
    <property type="entry name" value="DNA ligase/mRNA capping enzyme"/>
    <property type="match status" value="1"/>
</dbReference>
<dbReference type="InterPro" id="IPR016059">
    <property type="entry name" value="DNA_ligase_ATP-dep_CS"/>
</dbReference>
<dbReference type="GO" id="GO:0006281">
    <property type="term" value="P:DNA repair"/>
    <property type="evidence" value="ECO:0007669"/>
    <property type="project" value="InterPro"/>
</dbReference>
<dbReference type="GO" id="GO:0006310">
    <property type="term" value="P:DNA recombination"/>
    <property type="evidence" value="ECO:0007669"/>
    <property type="project" value="InterPro"/>
</dbReference>
<dbReference type="GO" id="GO:0005524">
    <property type="term" value="F:ATP binding"/>
    <property type="evidence" value="ECO:0007669"/>
    <property type="project" value="InterPro"/>
</dbReference>
<dbReference type="AlphaFoldDB" id="A0A6J4KMZ1"/>